<dbReference type="InterPro" id="IPR003346">
    <property type="entry name" value="Transposase_20"/>
</dbReference>
<evidence type="ECO:0000313" key="3">
    <source>
        <dbReference type="EMBL" id="MBW6411961.1"/>
    </source>
</evidence>
<dbReference type="PANTHER" id="PTHR33055:SF13">
    <property type="entry name" value="TRANSPOSASE"/>
    <property type="match status" value="1"/>
</dbReference>
<feature type="domain" description="Transposase IS116/IS110/IS902 C-terminal" evidence="2">
    <location>
        <begin position="276"/>
        <end position="353"/>
    </location>
</feature>
<feature type="domain" description="Transposase IS110-like N-terminal" evidence="1">
    <location>
        <begin position="4"/>
        <end position="160"/>
    </location>
</feature>
<evidence type="ECO:0000313" key="4">
    <source>
        <dbReference type="Proteomes" id="UP001519921"/>
    </source>
</evidence>
<reference evidence="3 4" key="1">
    <citation type="submission" date="2021-07" db="EMBL/GenBank/DDBJ databases">
        <title>Clostridium weizhouense sp. nov., an anaerobic bacterium isolated from activated sludge of Petroleum wastewater.</title>
        <authorList>
            <person name="Li Q."/>
        </authorList>
    </citation>
    <scope>NUCLEOTIDE SEQUENCE [LARGE SCALE GENOMIC DNA]</scope>
    <source>
        <strain evidence="3 4">YB-6</strain>
    </source>
</reference>
<evidence type="ECO:0000259" key="2">
    <source>
        <dbReference type="Pfam" id="PF02371"/>
    </source>
</evidence>
<dbReference type="PANTHER" id="PTHR33055">
    <property type="entry name" value="TRANSPOSASE FOR INSERTION SEQUENCE ELEMENT IS1111A"/>
    <property type="match status" value="1"/>
</dbReference>
<dbReference type="Pfam" id="PF02371">
    <property type="entry name" value="Transposase_20"/>
    <property type="match status" value="1"/>
</dbReference>
<dbReference type="InterPro" id="IPR002525">
    <property type="entry name" value="Transp_IS110-like_N"/>
</dbReference>
<protein>
    <submittedName>
        <fullName evidence="3">IS110 family transposase</fullName>
    </submittedName>
</protein>
<keyword evidence="4" id="KW-1185">Reference proteome</keyword>
<dbReference type="Proteomes" id="UP001519921">
    <property type="component" value="Unassembled WGS sequence"/>
</dbReference>
<sequence length="398" mass="45561">MISVGIDISKGKSTVCIMKPYGEVIKTPYEIKHTEKDLSDLAELIHSFEEECRVVLEATGAYHLPVLSYLKRKGIFVAVINPLMMKKYSSLTIRKGKTDKIDSIKISNYGIDNWFHLNDYSTSDELYSELDVLCRQYNQYVSMKVKCKVNLSNLLDKVMPGITNLLRNNDYVGKYKLNSFVKEYWHYDNITKKSEIQFIESYLKWAKKEGYHANECKAKSIYKLANESVTTLSSKMKSAKMLVVEATRVFKEVEKTLRMILLQMQELAKKLAEYNVVREMPGVGDVLAPRLIACIGDVRRFHNAKALIAYAGIDAPAYESGNFKGTQRRISKRGSAYLRKTGYEVMASIKAIKPIQDSAVYDYILKKELEGKAKKVAKIAGLNKFLRIYYARVKEVYK</sequence>
<evidence type="ECO:0000259" key="1">
    <source>
        <dbReference type="Pfam" id="PF01548"/>
    </source>
</evidence>
<dbReference type="NCBIfam" id="NF033542">
    <property type="entry name" value="transpos_IS110"/>
    <property type="match status" value="1"/>
</dbReference>
<proteinExistence type="predicted"/>
<comment type="caution">
    <text evidence="3">The sequence shown here is derived from an EMBL/GenBank/DDBJ whole genome shotgun (WGS) entry which is preliminary data.</text>
</comment>
<organism evidence="3 4">
    <name type="scientific">Clostridium weizhouense</name>
    <dbReference type="NCBI Taxonomy" id="2859781"/>
    <lineage>
        <taxon>Bacteria</taxon>
        <taxon>Bacillati</taxon>
        <taxon>Bacillota</taxon>
        <taxon>Clostridia</taxon>
        <taxon>Eubacteriales</taxon>
        <taxon>Clostridiaceae</taxon>
        <taxon>Clostridium</taxon>
    </lineage>
</organism>
<name>A0ABS7AVA9_9CLOT</name>
<dbReference type="RefSeq" id="WP_219781422.1">
    <property type="nucleotide sequence ID" value="NZ_JAHXPT010000034.1"/>
</dbReference>
<accession>A0ABS7AVA9</accession>
<dbReference type="EMBL" id="JAHXPT010000034">
    <property type="protein sequence ID" value="MBW6411961.1"/>
    <property type="molecule type" value="Genomic_DNA"/>
</dbReference>
<gene>
    <name evidence="3" type="ORF">KYD98_17975</name>
</gene>
<dbReference type="Pfam" id="PF01548">
    <property type="entry name" value="DEDD_Tnp_IS110"/>
    <property type="match status" value="1"/>
</dbReference>
<dbReference type="InterPro" id="IPR047650">
    <property type="entry name" value="Transpos_IS110"/>
</dbReference>